<proteinExistence type="predicted"/>
<evidence type="ECO:0000313" key="2">
    <source>
        <dbReference type="EMBL" id="MBK1630929.1"/>
    </source>
</evidence>
<organism evidence="2 3">
    <name type="scientific">Thiohalocapsa halophila</name>
    <dbReference type="NCBI Taxonomy" id="69359"/>
    <lineage>
        <taxon>Bacteria</taxon>
        <taxon>Pseudomonadati</taxon>
        <taxon>Pseudomonadota</taxon>
        <taxon>Gammaproteobacteria</taxon>
        <taxon>Chromatiales</taxon>
        <taxon>Chromatiaceae</taxon>
        <taxon>Thiohalocapsa</taxon>
    </lineage>
</organism>
<dbReference type="InterPro" id="IPR007024">
    <property type="entry name" value="BLUF_domain"/>
</dbReference>
<dbReference type="Pfam" id="PF04940">
    <property type="entry name" value="BLUF"/>
    <property type="match status" value="1"/>
</dbReference>
<evidence type="ECO:0000259" key="1">
    <source>
        <dbReference type="PROSITE" id="PS50925"/>
    </source>
</evidence>
<dbReference type="InterPro" id="IPR036046">
    <property type="entry name" value="Acylphosphatase-like_dom_sf"/>
</dbReference>
<reference evidence="2 3" key="1">
    <citation type="journal article" date="2020" name="Microorganisms">
        <title>Osmotic Adaptation and Compatible Solute Biosynthesis of Phototrophic Bacteria as Revealed from Genome Analyses.</title>
        <authorList>
            <person name="Imhoff J.F."/>
            <person name="Rahn T."/>
            <person name="Kunzel S."/>
            <person name="Keller A."/>
            <person name="Neulinger S.C."/>
        </authorList>
    </citation>
    <scope>NUCLEOTIDE SEQUENCE [LARGE SCALE GENOMIC DNA]</scope>
    <source>
        <strain evidence="2 3">DSM 6210</strain>
    </source>
</reference>
<name>A0ABS1CGB2_9GAMM</name>
<dbReference type="SUPFAM" id="SSF54975">
    <property type="entry name" value="Acylphosphatase/BLUF domain-like"/>
    <property type="match status" value="1"/>
</dbReference>
<dbReference type="EMBL" id="NRRV01000019">
    <property type="protein sequence ID" value="MBK1630929.1"/>
    <property type="molecule type" value="Genomic_DNA"/>
</dbReference>
<accession>A0ABS1CGB2</accession>
<gene>
    <name evidence="2" type="ORF">CKO31_09280</name>
</gene>
<comment type="caution">
    <text evidence="2">The sequence shown here is derived from an EMBL/GenBank/DDBJ whole genome shotgun (WGS) entry which is preliminary data.</text>
</comment>
<dbReference type="SMART" id="SM01034">
    <property type="entry name" value="BLUF"/>
    <property type="match status" value="1"/>
</dbReference>
<evidence type="ECO:0000313" key="3">
    <source>
        <dbReference type="Proteomes" id="UP000748752"/>
    </source>
</evidence>
<dbReference type="Proteomes" id="UP000748752">
    <property type="component" value="Unassembled WGS sequence"/>
</dbReference>
<feature type="domain" description="BLUF" evidence="1">
    <location>
        <begin position="29"/>
        <end position="120"/>
    </location>
</feature>
<protein>
    <recommendedName>
        <fullName evidence="1">BLUF domain-containing protein</fullName>
    </recommendedName>
</protein>
<sequence length="232" mass="26520">MGLPQRQTRTRKKRRHALRDFTLPGRRAMIQVTYASCVSAPLSREQLLALLLQCRTNNAERGITGMLLYGRGTFLQTIEGDEAVVDPLVEQIWKDDRHQDVRLLGRQVVTERQYADWSMGFAEITDQSLQRVEGLKDFTADDFTFDYLIGNEPVVATLMDHFREPNFDQLIGEIYAKDKVIAHLKTALAQVRDRAQLAHLALESLTEANRKGEPTESLLPMCEAALDVWRQH</sequence>
<keyword evidence="3" id="KW-1185">Reference proteome</keyword>
<dbReference type="Gene3D" id="3.30.70.100">
    <property type="match status" value="1"/>
</dbReference>
<dbReference type="PROSITE" id="PS50925">
    <property type="entry name" value="BLUF"/>
    <property type="match status" value="1"/>
</dbReference>